<accession>A0ABT4KWS4</accession>
<evidence type="ECO:0008006" key="3">
    <source>
        <dbReference type="Google" id="ProtNLM"/>
    </source>
</evidence>
<name>A0ABT4KWS4_9SPHI</name>
<reference evidence="1" key="1">
    <citation type="submission" date="2022-12" db="EMBL/GenBank/DDBJ databases">
        <title>Genome sequence of SJ11.</title>
        <authorList>
            <person name="Woo H."/>
        </authorList>
    </citation>
    <scope>NUCLEOTIDE SEQUENCE</scope>
    <source>
        <strain evidence="1">SJ11</strain>
    </source>
</reference>
<gene>
    <name evidence="1" type="ORF">O0931_08175</name>
</gene>
<dbReference type="Proteomes" id="UP001144341">
    <property type="component" value="Unassembled WGS sequence"/>
</dbReference>
<dbReference type="InterPro" id="IPR009003">
    <property type="entry name" value="Peptidase_S1_PA"/>
</dbReference>
<dbReference type="RefSeq" id="WP_269415072.1">
    <property type="nucleotide sequence ID" value="NZ_JAPWGL010000002.1"/>
</dbReference>
<protein>
    <recommendedName>
        <fullName evidence="3">Trypsin-like peptidase domain-containing protein</fullName>
    </recommendedName>
</protein>
<dbReference type="SUPFAM" id="SSF50494">
    <property type="entry name" value="Trypsin-like serine proteases"/>
    <property type="match status" value="1"/>
</dbReference>
<organism evidence="1 2">
    <name type="scientific">Pedobacter rhodius</name>
    <dbReference type="NCBI Taxonomy" id="3004098"/>
    <lineage>
        <taxon>Bacteria</taxon>
        <taxon>Pseudomonadati</taxon>
        <taxon>Bacteroidota</taxon>
        <taxon>Sphingobacteriia</taxon>
        <taxon>Sphingobacteriales</taxon>
        <taxon>Sphingobacteriaceae</taxon>
        <taxon>Pedobacter</taxon>
    </lineage>
</organism>
<evidence type="ECO:0000313" key="2">
    <source>
        <dbReference type="Proteomes" id="UP001144341"/>
    </source>
</evidence>
<keyword evidence="2" id="KW-1185">Reference proteome</keyword>
<comment type="caution">
    <text evidence="1">The sequence shown here is derived from an EMBL/GenBank/DDBJ whole genome shotgun (WGS) entry which is preliminary data.</text>
</comment>
<sequence>MKELLDKVIIRVLIKGKFKGSGVILKNAHTGEVFVLTASHCLFGKKGKGTTTIEQVSIEIYENLSGRYRRYGLSKKDTLYYTKVNHGDTAMISIGNKQIAKLELPPISFLKFDRQSTDVFFKGFPQINDNEIGETLRPKVDFTDSDRHVIRGRYQTEFGGNNSSDYNLEGFSGSGLFEEVNGKLGLIGIVTDIRPDGRVVTCSTPKRILEKSKFKITYTDAALERLVPDDLFVRVNDRAIKALGPRYSPKFTFRTPLFEIFDSLAGGDIFLLEYQQQRAKFAEYFELYLSTRTSLSAQDYLEITNFKLDLDIEKYPFENLGELIEEFDNLVGGLLSKLKKIDKALDQEVLDELFSHIYNLGYIISNSVSYDKAFEETRKDNAFIDFAKAASAVWGNSERYWNYFKGQSFDLYHRKVLFVEGKAGTGKSHMLADIVESRKAVGERSLFFLGQDFTGTIDPLEQMIKLMGLEAEPEEFLKCLDKKAKLSKSRIMLMIDAINEGAGLVLWKRHLNDLVEKFSSYENLALVLTYRSTYEQAIFARLPHEYLVVTAQGFNGYENEAMHSFFNHYKIKQALHPVLSSEFSNPLFLTLLCKGLKHEPRGFNLRGIQGIGRVFDSYINLTNEKLGEENKYRWYKLNLVRKVLASVIARMAENQSMELSYEDAHQLIQYTISGFLAKIGFLEDLISENIFIETLGGERYDGELNVNFAYQRVGDHLLASYLLSIMEGDIKHAFKKDGVFYSYFKDDDAILANKGLLEALSIKIPQTLGKELFDVVPSLKYNLHAFTAFLESLSWRDSLIDQNYLFGYFKAIFRTHKPLLSVFWAAAVNQSAQVQTSLNGALLHKCLRSLTMAHRDATWTHYINSAFEPNSTVERLISWAWKDELHSETSEDAFLLTGCTMLWFLTSTNRSLRDNSTKALINLFHQRIPVYIRLMRAFKDVDDPYVVQRVYAIAYGCAIRTGNTEALDQLAKYVYSVFFEKAEVLPDILTRDYARGIIEYALTKNLCTDLNPKKFRPPYKSTFPSRLPTNATIEKRRVDYKDPKYKTGDYGISSLMDSMVTEYGRGISRYGDFGRYTFESALTYWVGARVSANRLSNLAIKWILDDFGYDANIHGEIDAAGKRGNTTERLGKKYQWIALHRILALVADNKTYYSDRRSARQKSIYNGPWQPMVRDIDPTYLNPYGQPKLPVIQWAEPKKYNNWQKNLKSWIAETADLPKVGTLIELTDSFGEKWLSLENSPRWVEPGDEKDYQKIKPEIWYQIRSYLVEKKDYKRVVKWAKKQSFDGRWMPESQSRYQMFNREYYWSPAADTFSMPEFEDGEWSAIRKGSFNAQVGVTTKLHNWDEQHDSSFEGNNSMYKPSRKLFDLLQLEYGRVDGQLVDAEGNMICFDPSVANANVGNLLVKKKILEKVLRNNELCIFWTVLGEKRVLGRYDKDEYPGTLHISQIVHYSKKTMKIHSRIKKK</sequence>
<dbReference type="EMBL" id="JAPWGL010000002">
    <property type="protein sequence ID" value="MCZ4223274.1"/>
    <property type="molecule type" value="Genomic_DNA"/>
</dbReference>
<evidence type="ECO:0000313" key="1">
    <source>
        <dbReference type="EMBL" id="MCZ4223274.1"/>
    </source>
</evidence>
<proteinExistence type="predicted"/>